<keyword evidence="8" id="KW-0472">Membrane</keyword>
<dbReference type="GO" id="GO:0015031">
    <property type="term" value="P:protein transport"/>
    <property type="evidence" value="ECO:0007669"/>
    <property type="project" value="UniProtKB-KW"/>
</dbReference>
<evidence type="ECO:0000313" key="12">
    <source>
        <dbReference type="EMBL" id="CDS04027.1"/>
    </source>
</evidence>
<dbReference type="GO" id="GO:0032511">
    <property type="term" value="P:late endosome to vacuole transport via multivesicular body sorting pathway"/>
    <property type="evidence" value="ECO:0007669"/>
    <property type="project" value="InterPro"/>
</dbReference>
<dbReference type="InterPro" id="IPR044538">
    <property type="entry name" value="Vta1-like"/>
</dbReference>
<feature type="compositionally biased region" description="Pro residues" evidence="9">
    <location>
        <begin position="266"/>
        <end position="303"/>
    </location>
</feature>
<dbReference type="GO" id="GO:0005771">
    <property type="term" value="C:multivesicular body"/>
    <property type="evidence" value="ECO:0007669"/>
    <property type="project" value="TreeGrafter"/>
</dbReference>
<dbReference type="PANTHER" id="PTHR46009">
    <property type="entry name" value="VACUOLAR PROTEIN SORTING-ASSOCIATED PROTEIN VTA1 HOMOLOG"/>
    <property type="match status" value="1"/>
</dbReference>
<dbReference type="AlphaFoldDB" id="A0A077W9K2"/>
<evidence type="ECO:0000256" key="6">
    <source>
        <dbReference type="ARBA" id="ARBA00022753"/>
    </source>
</evidence>
<organism evidence="12">
    <name type="scientific">Lichtheimia ramosa</name>
    <dbReference type="NCBI Taxonomy" id="688394"/>
    <lineage>
        <taxon>Eukaryota</taxon>
        <taxon>Fungi</taxon>
        <taxon>Fungi incertae sedis</taxon>
        <taxon>Mucoromycota</taxon>
        <taxon>Mucoromycotina</taxon>
        <taxon>Mucoromycetes</taxon>
        <taxon>Mucorales</taxon>
        <taxon>Lichtheimiaceae</taxon>
        <taxon>Lichtheimia</taxon>
    </lineage>
</organism>
<evidence type="ECO:0000259" key="11">
    <source>
        <dbReference type="Pfam" id="PF18097"/>
    </source>
</evidence>
<reference evidence="12" key="1">
    <citation type="journal article" date="2014" name="Genome Announc.">
        <title>De novo whole-genome sequence and genome annotation of Lichtheimia ramosa.</title>
        <authorList>
            <person name="Linde J."/>
            <person name="Schwartze V."/>
            <person name="Binder U."/>
            <person name="Lass-Florl C."/>
            <person name="Voigt K."/>
            <person name="Horn F."/>
        </authorList>
    </citation>
    <scope>NUCLEOTIDE SEQUENCE</scope>
    <source>
        <strain evidence="12">JMRC FSU:6197</strain>
    </source>
</reference>
<dbReference type="Pfam" id="PF04652">
    <property type="entry name" value="Vta1"/>
    <property type="match status" value="1"/>
</dbReference>
<evidence type="ECO:0000256" key="9">
    <source>
        <dbReference type="SAM" id="MobiDB-lite"/>
    </source>
</evidence>
<evidence type="ECO:0000256" key="1">
    <source>
        <dbReference type="ARBA" id="ARBA00004481"/>
    </source>
</evidence>
<keyword evidence="4" id="KW-0813">Transport</keyword>
<dbReference type="InterPro" id="IPR041212">
    <property type="entry name" value="Vta1_C"/>
</dbReference>
<evidence type="ECO:0000256" key="4">
    <source>
        <dbReference type="ARBA" id="ARBA00022448"/>
    </source>
</evidence>
<feature type="compositionally biased region" description="Low complexity" evidence="9">
    <location>
        <begin position="242"/>
        <end position="251"/>
    </location>
</feature>
<dbReference type="Gene3D" id="1.20.5.420">
    <property type="entry name" value="Immunoglobulin FC, subunit C"/>
    <property type="match status" value="1"/>
</dbReference>
<feature type="domain" description="Vta1/callose synthase N-terminal" evidence="10">
    <location>
        <begin position="50"/>
        <end position="172"/>
    </location>
</feature>
<evidence type="ECO:0000256" key="2">
    <source>
        <dbReference type="ARBA" id="ARBA00004496"/>
    </source>
</evidence>
<name>A0A077W9K2_9FUNG</name>
<keyword evidence="5" id="KW-0963">Cytoplasm</keyword>
<dbReference type="GO" id="GO:0010008">
    <property type="term" value="C:endosome membrane"/>
    <property type="evidence" value="ECO:0007669"/>
    <property type="project" value="UniProtKB-SubCell"/>
</dbReference>
<feature type="region of interest" description="Disordered" evidence="9">
    <location>
        <begin position="198"/>
        <end position="322"/>
    </location>
</feature>
<evidence type="ECO:0000256" key="3">
    <source>
        <dbReference type="ARBA" id="ARBA00007895"/>
    </source>
</evidence>
<dbReference type="InterPro" id="IPR023175">
    <property type="entry name" value="Vta1/CALS_N_sf"/>
</dbReference>
<evidence type="ECO:0000256" key="7">
    <source>
        <dbReference type="ARBA" id="ARBA00022927"/>
    </source>
</evidence>
<evidence type="ECO:0000256" key="8">
    <source>
        <dbReference type="ARBA" id="ARBA00023136"/>
    </source>
</evidence>
<protein>
    <recommendedName>
        <fullName evidence="13">Vta1/callose synthase N-terminal domain-containing protein</fullName>
    </recommendedName>
</protein>
<accession>A0A077W9K2</accession>
<dbReference type="PANTHER" id="PTHR46009:SF1">
    <property type="entry name" value="VACUOLAR PROTEIN SORTING-ASSOCIATED PROTEIN VTA1 HOMOLOG"/>
    <property type="match status" value="1"/>
</dbReference>
<dbReference type="EMBL" id="LK023314">
    <property type="protein sequence ID" value="CDS04027.1"/>
    <property type="molecule type" value="Genomic_DNA"/>
</dbReference>
<keyword evidence="7" id="KW-0653">Protein transport</keyword>
<dbReference type="Gene3D" id="1.25.40.270">
    <property type="entry name" value="Vacuolar protein sorting-associated protein vta1"/>
    <property type="match status" value="1"/>
</dbReference>
<feature type="domain" description="Vta1 C-terminal" evidence="11">
    <location>
        <begin position="322"/>
        <end position="354"/>
    </location>
</feature>
<proteinExistence type="inferred from homology"/>
<evidence type="ECO:0000256" key="5">
    <source>
        <dbReference type="ARBA" id="ARBA00022490"/>
    </source>
</evidence>
<comment type="subcellular location">
    <subcellularLocation>
        <location evidence="2">Cytoplasm</location>
    </subcellularLocation>
    <subcellularLocation>
        <location evidence="1">Endosome membrane</location>
        <topology evidence="1">Peripheral membrane protein</topology>
    </subcellularLocation>
</comment>
<sequence length="366" mass="39133">MEVPPDLKYIVPYIQRAQELAGREPIVSYYGLYSIAITRQSTVFPNAGVYIAQYYAATLAISRGPKNKETNAYLSQLLDQLEQTKASFGQNEAITNDLVGYAHIENFALKVFMNADNEDRAGKASKKTAKTFLASSIFLELLKSFGELDPEVEAKIKYAKWKAADITKALREGRVPTPGAPGDKEEEREADEIVAAAASGTLDQDTDMPMQPPSSISEFPSPPSNFTAPLQPSPPSPENVKSSTPVSGNSNPTPPPPPVSHSSSPGLPPAPPAAPPSQVSPPPPPPPQQQQPAPAPMAAPAPVPAVQQQPLPPPPTLVDPAAIASAQKHAKWAISALNYDDIKTARTQLLDALKDLGFSQENNFGY</sequence>
<keyword evidence="6" id="KW-0967">Endosome</keyword>
<evidence type="ECO:0000259" key="10">
    <source>
        <dbReference type="Pfam" id="PF04652"/>
    </source>
</evidence>
<dbReference type="InterPro" id="IPR039431">
    <property type="entry name" value="Vta1/CALS_N"/>
</dbReference>
<gene>
    <name evidence="12" type="ORF">LRAMOSA06982</name>
</gene>
<dbReference type="OrthoDB" id="391137at2759"/>
<evidence type="ECO:0008006" key="13">
    <source>
        <dbReference type="Google" id="ProtNLM"/>
    </source>
</evidence>
<dbReference type="Pfam" id="PF18097">
    <property type="entry name" value="Vta1_C"/>
    <property type="match status" value="1"/>
</dbReference>
<comment type="similarity">
    <text evidence="3">Belongs to the VTA1 family.</text>
</comment>